<dbReference type="EMBL" id="LSRX01000091">
    <property type="protein sequence ID" value="OLQ09761.1"/>
    <property type="molecule type" value="Genomic_DNA"/>
</dbReference>
<evidence type="ECO:0000313" key="2">
    <source>
        <dbReference type="Proteomes" id="UP000186817"/>
    </source>
</evidence>
<proteinExistence type="predicted"/>
<accession>A0A1Q9EQT8</accession>
<evidence type="ECO:0000313" key="1">
    <source>
        <dbReference type="EMBL" id="OLQ09761.1"/>
    </source>
</evidence>
<keyword evidence="2" id="KW-1185">Reference proteome</keyword>
<comment type="caution">
    <text evidence="1">The sequence shown here is derived from an EMBL/GenBank/DDBJ whole genome shotgun (WGS) entry which is preliminary data.</text>
</comment>
<name>A0A1Q9EQT8_SYMMI</name>
<gene>
    <name evidence="1" type="ORF">AK812_SmicGene6625</name>
</gene>
<reference evidence="1 2" key="1">
    <citation type="submission" date="2016-02" db="EMBL/GenBank/DDBJ databases">
        <title>Genome analysis of coral dinoflagellate symbionts highlights evolutionary adaptations to a symbiotic lifestyle.</title>
        <authorList>
            <person name="Aranda M."/>
            <person name="Li Y."/>
            <person name="Liew Y.J."/>
            <person name="Baumgarten S."/>
            <person name="Simakov O."/>
            <person name="Wilson M."/>
            <person name="Piel J."/>
            <person name="Ashoor H."/>
            <person name="Bougouffa S."/>
            <person name="Bajic V.B."/>
            <person name="Ryu T."/>
            <person name="Ravasi T."/>
            <person name="Bayer T."/>
            <person name="Micklem G."/>
            <person name="Kim H."/>
            <person name="Bhak J."/>
            <person name="Lajeunesse T.C."/>
            <person name="Voolstra C.R."/>
        </authorList>
    </citation>
    <scope>NUCLEOTIDE SEQUENCE [LARGE SCALE GENOMIC DNA]</scope>
    <source>
        <strain evidence="1 2">CCMP2467</strain>
    </source>
</reference>
<dbReference type="SUPFAM" id="SSF117281">
    <property type="entry name" value="Kelch motif"/>
    <property type="match status" value="1"/>
</dbReference>
<protein>
    <submittedName>
        <fullName evidence="1">Uncharacterized protein</fullName>
    </submittedName>
</protein>
<dbReference type="InterPro" id="IPR015915">
    <property type="entry name" value="Kelch-typ_b-propeller"/>
</dbReference>
<sequence length="265" mass="28424">MFFSAPTSLGPKHDFPEAEAPGTVPAAFVGARTRVVAKIYMTIGRSSRSPISAAAHKPDTGWKTCAPKICAGSGTGAPKSFFILAPTEMRGFTGMGPGTCQWYHSDRPVAAHGSDGLQKQDPGLMFRMWIVGGLGGASDLSNEVFYLDTNKVPPEWVQVNASGYIPPIHSAAAAMDSRDRLWVMGGMLRTTDGLNLSPGPSLIRPKFLLYGYMDPPIWVNASTSGTLNQAREDAIATMDSRGFYKSDVGLRRHVVIDGSPCRMAD</sequence>
<organism evidence="1 2">
    <name type="scientific">Symbiodinium microadriaticum</name>
    <name type="common">Dinoflagellate</name>
    <name type="synonym">Zooxanthella microadriatica</name>
    <dbReference type="NCBI Taxonomy" id="2951"/>
    <lineage>
        <taxon>Eukaryota</taxon>
        <taxon>Sar</taxon>
        <taxon>Alveolata</taxon>
        <taxon>Dinophyceae</taxon>
        <taxon>Suessiales</taxon>
        <taxon>Symbiodiniaceae</taxon>
        <taxon>Symbiodinium</taxon>
    </lineage>
</organism>
<dbReference type="OrthoDB" id="10251809at2759"/>
<dbReference type="AlphaFoldDB" id="A0A1Q9EQT8"/>
<dbReference type="Proteomes" id="UP000186817">
    <property type="component" value="Unassembled WGS sequence"/>
</dbReference>